<accession>A0A8H7E6N5</accession>
<dbReference type="AlphaFoldDB" id="A0A8H7E6N5"/>
<feature type="transmembrane region" description="Helical" evidence="1">
    <location>
        <begin position="44"/>
        <end position="65"/>
    </location>
</feature>
<reference evidence="2" key="1">
    <citation type="submission" date="2020-02" db="EMBL/GenBank/DDBJ databases">
        <authorList>
            <person name="Palmer J.M."/>
        </authorList>
    </citation>
    <scope>NUCLEOTIDE SEQUENCE</scope>
    <source>
        <strain evidence="2">EPUS1.4</strain>
        <tissue evidence="2">Thallus</tissue>
    </source>
</reference>
<dbReference type="EMBL" id="JAACFV010000012">
    <property type="protein sequence ID" value="KAF7512409.1"/>
    <property type="molecule type" value="Genomic_DNA"/>
</dbReference>
<evidence type="ECO:0000256" key="1">
    <source>
        <dbReference type="SAM" id="Phobius"/>
    </source>
</evidence>
<comment type="caution">
    <text evidence="2">The sequence shown here is derived from an EMBL/GenBank/DDBJ whole genome shotgun (WGS) entry which is preliminary data.</text>
</comment>
<organism evidence="2 3">
    <name type="scientific">Endocarpon pusillum</name>
    <dbReference type="NCBI Taxonomy" id="364733"/>
    <lineage>
        <taxon>Eukaryota</taxon>
        <taxon>Fungi</taxon>
        <taxon>Dikarya</taxon>
        <taxon>Ascomycota</taxon>
        <taxon>Pezizomycotina</taxon>
        <taxon>Eurotiomycetes</taxon>
        <taxon>Chaetothyriomycetidae</taxon>
        <taxon>Verrucariales</taxon>
        <taxon>Verrucariaceae</taxon>
        <taxon>Endocarpon</taxon>
    </lineage>
</organism>
<gene>
    <name evidence="2" type="ORF">GJ744_001344</name>
</gene>
<proteinExistence type="predicted"/>
<keyword evidence="1" id="KW-0812">Transmembrane</keyword>
<evidence type="ECO:0000313" key="3">
    <source>
        <dbReference type="Proteomes" id="UP000606974"/>
    </source>
</evidence>
<keyword evidence="1" id="KW-1133">Transmembrane helix</keyword>
<keyword evidence="1" id="KW-0472">Membrane</keyword>
<dbReference type="Proteomes" id="UP000606974">
    <property type="component" value="Unassembled WGS sequence"/>
</dbReference>
<keyword evidence="3" id="KW-1185">Reference proteome</keyword>
<name>A0A8H7E6N5_9EURO</name>
<evidence type="ECO:0000313" key="2">
    <source>
        <dbReference type="EMBL" id="KAF7512409.1"/>
    </source>
</evidence>
<sequence>MSFDTSDALLVDKLPVALLENIPGLSPPPGQISNFVDPPNLVKAVAIVVTITTLLILPAVGLRIYSNIR</sequence>
<protein>
    <submittedName>
        <fullName evidence="2">Uncharacterized protein</fullName>
    </submittedName>
</protein>